<comment type="caution">
    <text evidence="4">The sequence shown here is derived from an EMBL/GenBank/DDBJ whole genome shotgun (WGS) entry which is preliminary data.</text>
</comment>
<dbReference type="EC" id="3.1.26.4" evidence="2"/>
<comment type="similarity">
    <text evidence="1">Belongs to the beta type-B retroviral polymerase family. HERV class-II K(HML-2) pol subfamily.</text>
</comment>
<evidence type="ECO:0000256" key="1">
    <source>
        <dbReference type="ARBA" id="ARBA00010879"/>
    </source>
</evidence>
<dbReference type="Proteomes" id="UP001239994">
    <property type="component" value="Unassembled WGS sequence"/>
</dbReference>
<dbReference type="AlphaFoldDB" id="A0AAD8YRG3"/>
<evidence type="ECO:0000256" key="2">
    <source>
        <dbReference type="ARBA" id="ARBA00012180"/>
    </source>
</evidence>
<dbReference type="Pfam" id="PF17919">
    <property type="entry name" value="RT_RNaseH_2"/>
    <property type="match status" value="1"/>
</dbReference>
<reference evidence="4" key="1">
    <citation type="submission" date="2023-03" db="EMBL/GenBank/DDBJ databases">
        <title>Electrophorus voltai genome.</title>
        <authorList>
            <person name="Bian C."/>
        </authorList>
    </citation>
    <scope>NUCLEOTIDE SEQUENCE</scope>
    <source>
        <strain evidence="4">CB-2022</strain>
        <tissue evidence="4">Muscle</tissue>
    </source>
</reference>
<dbReference type="InterPro" id="IPR000477">
    <property type="entry name" value="RT_dom"/>
</dbReference>
<proteinExistence type="inferred from homology"/>
<dbReference type="PANTHER" id="PTHR33064">
    <property type="entry name" value="POL PROTEIN"/>
    <property type="match status" value="1"/>
</dbReference>
<dbReference type="InterPro" id="IPR043128">
    <property type="entry name" value="Rev_trsase/Diguanyl_cyclase"/>
</dbReference>
<protein>
    <recommendedName>
        <fullName evidence="2">ribonuclease H</fullName>
        <ecNumber evidence="2">3.1.26.4</ecNumber>
    </recommendedName>
</protein>
<evidence type="ECO:0000313" key="5">
    <source>
        <dbReference type="Proteomes" id="UP001239994"/>
    </source>
</evidence>
<dbReference type="SUPFAM" id="SSF56672">
    <property type="entry name" value="DNA/RNA polymerases"/>
    <property type="match status" value="1"/>
</dbReference>
<dbReference type="PANTHER" id="PTHR33064:SF37">
    <property type="entry name" value="RIBONUCLEASE H"/>
    <property type="match status" value="1"/>
</dbReference>
<dbReference type="Gene3D" id="3.30.70.270">
    <property type="match status" value="2"/>
</dbReference>
<dbReference type="FunFam" id="3.30.70.270:FF:000020">
    <property type="entry name" value="Transposon Tf2-6 polyprotein-like Protein"/>
    <property type="match status" value="1"/>
</dbReference>
<dbReference type="FunFam" id="3.30.70.270:FF:000003">
    <property type="entry name" value="Transposon Ty3-G Gag-Pol polyprotein"/>
    <property type="match status" value="1"/>
</dbReference>
<keyword evidence="5" id="KW-1185">Reference proteome</keyword>
<dbReference type="Pfam" id="PF00078">
    <property type="entry name" value="RVT_1"/>
    <property type="match status" value="1"/>
</dbReference>
<accession>A0AAD8YRG3</accession>
<dbReference type="InterPro" id="IPR051320">
    <property type="entry name" value="Viral_Replic_Matur_Polypro"/>
</dbReference>
<dbReference type="EMBL" id="JAROKS010000026">
    <property type="protein sequence ID" value="KAK1784688.1"/>
    <property type="molecule type" value="Genomic_DNA"/>
</dbReference>
<dbReference type="InterPro" id="IPR041577">
    <property type="entry name" value="RT_RNaseH_2"/>
</dbReference>
<sequence>MALSIFQAYINEVLREFLGRSVVAYIDDILIYSPSQNQHVRDVLAMLQTLLGNHLYCKAEKCEFHRKEVDFLGYAIQQGCVGMQPGKVEAVEAVKAWPKLLTCKALQRFLGFANFYRRFIRSFSSLARPLTDQLRGPVRKIKWTQEVDKAFKELKNTFATAPILQQPDPERLFMLEVEASEIGVGAVLSQKTKHQAVNLLLPVSVQGHLQAGRGEHPSGRTLSTIHSRSVVHELRASSLAHLLFGVPGVGIEPTDQGC</sequence>
<gene>
    <name evidence="4" type="ORF">P4O66_003368</name>
</gene>
<name>A0AAD8YRG3_9TELE</name>
<organism evidence="4 5">
    <name type="scientific">Electrophorus voltai</name>
    <dbReference type="NCBI Taxonomy" id="2609070"/>
    <lineage>
        <taxon>Eukaryota</taxon>
        <taxon>Metazoa</taxon>
        <taxon>Chordata</taxon>
        <taxon>Craniata</taxon>
        <taxon>Vertebrata</taxon>
        <taxon>Euteleostomi</taxon>
        <taxon>Actinopterygii</taxon>
        <taxon>Neopterygii</taxon>
        <taxon>Teleostei</taxon>
        <taxon>Ostariophysi</taxon>
        <taxon>Gymnotiformes</taxon>
        <taxon>Gymnotoidei</taxon>
        <taxon>Gymnotidae</taxon>
        <taxon>Electrophorus</taxon>
    </lineage>
</organism>
<evidence type="ECO:0000313" key="4">
    <source>
        <dbReference type="EMBL" id="KAK1784688.1"/>
    </source>
</evidence>
<dbReference type="InterPro" id="IPR043502">
    <property type="entry name" value="DNA/RNA_pol_sf"/>
</dbReference>
<evidence type="ECO:0000259" key="3">
    <source>
        <dbReference type="PROSITE" id="PS50878"/>
    </source>
</evidence>
<feature type="domain" description="Reverse transcriptase" evidence="3">
    <location>
        <begin position="1"/>
        <end position="76"/>
    </location>
</feature>
<dbReference type="PROSITE" id="PS50878">
    <property type="entry name" value="RT_POL"/>
    <property type="match status" value="1"/>
</dbReference>
<dbReference type="GO" id="GO:0004523">
    <property type="term" value="F:RNA-DNA hybrid ribonuclease activity"/>
    <property type="evidence" value="ECO:0007669"/>
    <property type="project" value="UniProtKB-EC"/>
</dbReference>